<dbReference type="WBParaSite" id="nRc.2.0.1.t11583-RA">
    <property type="protein sequence ID" value="nRc.2.0.1.t11583-RA"/>
    <property type="gene ID" value="nRc.2.0.1.g11583"/>
</dbReference>
<dbReference type="Proteomes" id="UP000887565">
    <property type="component" value="Unplaced"/>
</dbReference>
<name>A0A915ICS1_ROMCU</name>
<proteinExistence type="predicted"/>
<organism evidence="1 2">
    <name type="scientific">Romanomermis culicivorax</name>
    <name type="common">Nematode worm</name>
    <dbReference type="NCBI Taxonomy" id="13658"/>
    <lineage>
        <taxon>Eukaryota</taxon>
        <taxon>Metazoa</taxon>
        <taxon>Ecdysozoa</taxon>
        <taxon>Nematoda</taxon>
        <taxon>Enoplea</taxon>
        <taxon>Dorylaimia</taxon>
        <taxon>Mermithida</taxon>
        <taxon>Mermithoidea</taxon>
        <taxon>Mermithidae</taxon>
        <taxon>Romanomermis</taxon>
    </lineage>
</organism>
<sequence>MLPCDGLEYSPLSIHGRSYLDEKLELPPRTVILVDREPSHTVFQDQQQFKSLILLDIGVRDACIKYHRYYGRSEGPKAQALSLTDVKRMEDLQMDPSIFEFYLKSHLPIPMELIVNSLKRRA</sequence>
<accession>A0A915ICS1</accession>
<keyword evidence="1" id="KW-1185">Reference proteome</keyword>
<evidence type="ECO:0000313" key="1">
    <source>
        <dbReference type="Proteomes" id="UP000887565"/>
    </source>
</evidence>
<protein>
    <submittedName>
        <fullName evidence="2">Uncharacterized protein</fullName>
    </submittedName>
</protein>
<reference evidence="2" key="1">
    <citation type="submission" date="2022-11" db="UniProtKB">
        <authorList>
            <consortium name="WormBaseParasite"/>
        </authorList>
    </citation>
    <scope>IDENTIFICATION</scope>
</reference>
<evidence type="ECO:0000313" key="2">
    <source>
        <dbReference type="WBParaSite" id="nRc.2.0.1.t11583-RA"/>
    </source>
</evidence>
<dbReference type="AlphaFoldDB" id="A0A915ICS1"/>